<gene>
    <name evidence="2" type="ORF">NIIDNTM18_08410</name>
</gene>
<feature type="transmembrane region" description="Helical" evidence="1">
    <location>
        <begin position="12"/>
        <end position="33"/>
    </location>
</feature>
<dbReference type="RefSeq" id="WP_185296214.1">
    <property type="nucleotide sequence ID" value="NZ_AP023287.1"/>
</dbReference>
<evidence type="ECO:0000256" key="1">
    <source>
        <dbReference type="SAM" id="Phobius"/>
    </source>
</evidence>
<name>A0A6S6NWM0_9MYCO</name>
<sequence>MQTFWRYVRFQLMMFTFGIVGPIFLVLYFATQPDPSMKWAYWFGLFITAADVLIALALTDSTRKDDAPLDMRIALAFANRDRGRLDGND</sequence>
<proteinExistence type="predicted"/>
<dbReference type="Proteomes" id="UP000515734">
    <property type="component" value="Chromosome"/>
</dbReference>
<keyword evidence="1" id="KW-1133">Transmembrane helix</keyword>
<keyword evidence="1" id="KW-0472">Membrane</keyword>
<feature type="transmembrane region" description="Helical" evidence="1">
    <location>
        <begin position="39"/>
        <end position="58"/>
    </location>
</feature>
<evidence type="ECO:0000313" key="2">
    <source>
        <dbReference type="EMBL" id="BCI51563.1"/>
    </source>
</evidence>
<dbReference type="AlphaFoldDB" id="A0A6S6NWM0"/>
<accession>A0A6S6NWM0</accession>
<reference evidence="2 3" key="1">
    <citation type="submission" date="2020-07" db="EMBL/GenBank/DDBJ databases">
        <title>Complete genome sequence of Mycolicibacterium litorale like strain isolated from cardiac implantable electronic device infection.</title>
        <authorList>
            <person name="Fukano H."/>
            <person name="Miyama H."/>
            <person name="Hoshino Y."/>
        </authorList>
    </citation>
    <scope>NUCLEOTIDE SEQUENCE [LARGE SCALE GENOMIC DNA]</scope>
    <source>
        <strain evidence="2 3">NIIDNTM18</strain>
    </source>
</reference>
<keyword evidence="1" id="KW-0812">Transmembrane</keyword>
<evidence type="ECO:0000313" key="3">
    <source>
        <dbReference type="Proteomes" id="UP000515734"/>
    </source>
</evidence>
<organism evidence="2 3">
    <name type="scientific">Mycolicibacterium litorale</name>
    <dbReference type="NCBI Taxonomy" id="758802"/>
    <lineage>
        <taxon>Bacteria</taxon>
        <taxon>Bacillati</taxon>
        <taxon>Actinomycetota</taxon>
        <taxon>Actinomycetes</taxon>
        <taxon>Mycobacteriales</taxon>
        <taxon>Mycobacteriaceae</taxon>
        <taxon>Mycolicibacterium</taxon>
    </lineage>
</organism>
<dbReference type="EMBL" id="AP023287">
    <property type="protein sequence ID" value="BCI51563.1"/>
    <property type="molecule type" value="Genomic_DNA"/>
</dbReference>
<protein>
    <submittedName>
        <fullName evidence="2">Uncharacterized protein</fullName>
    </submittedName>
</protein>